<evidence type="ECO:0000313" key="3">
    <source>
        <dbReference type="Proteomes" id="UP000000304"/>
    </source>
</evidence>
<protein>
    <submittedName>
        <fullName evidence="2">GD13258</fullName>
    </submittedName>
</protein>
<feature type="region of interest" description="Disordered" evidence="1">
    <location>
        <begin position="96"/>
        <end position="132"/>
    </location>
</feature>
<dbReference type="EMBL" id="CM000363">
    <property type="protein sequence ID" value="EDX09225.1"/>
    <property type="molecule type" value="Genomic_DNA"/>
</dbReference>
<dbReference type="OrthoDB" id="8043948at2759"/>
<gene>
    <name evidence="2" type="primary">Dsim\GD13258</name>
    <name evidence="2" type="ORF">Dsim_GD13258</name>
</gene>
<reference evidence="2 3" key="1">
    <citation type="journal article" date="2007" name="Nature">
        <title>Evolution of genes and genomes on the Drosophila phylogeny.</title>
        <authorList>
            <consortium name="Drosophila 12 Genomes Consortium"/>
            <person name="Clark A.G."/>
            <person name="Eisen M.B."/>
            <person name="Smith D.R."/>
            <person name="Bergman C.M."/>
            <person name="Oliver B."/>
            <person name="Markow T.A."/>
            <person name="Kaufman T.C."/>
            <person name="Kellis M."/>
            <person name="Gelbart W."/>
            <person name="Iyer V.N."/>
            <person name="Pollard D.A."/>
            <person name="Sackton T.B."/>
            <person name="Larracuente A.M."/>
            <person name="Singh N.D."/>
            <person name="Abad J.P."/>
            <person name="Abt D.N."/>
            <person name="Adryan B."/>
            <person name="Aguade M."/>
            <person name="Akashi H."/>
            <person name="Anderson W.W."/>
            <person name="Aquadro C.F."/>
            <person name="Ardell D.H."/>
            <person name="Arguello R."/>
            <person name="Artieri C.G."/>
            <person name="Barbash D.A."/>
            <person name="Barker D."/>
            <person name="Barsanti P."/>
            <person name="Batterham P."/>
            <person name="Batzoglou S."/>
            <person name="Begun D."/>
            <person name="Bhutkar A."/>
            <person name="Blanco E."/>
            <person name="Bosak S.A."/>
            <person name="Bradley R.K."/>
            <person name="Brand A.D."/>
            <person name="Brent M.R."/>
            <person name="Brooks A.N."/>
            <person name="Brown R.H."/>
            <person name="Butlin R.K."/>
            <person name="Caggese C."/>
            <person name="Calvi B.R."/>
            <person name="Bernardo de Carvalho A."/>
            <person name="Caspi A."/>
            <person name="Castrezana S."/>
            <person name="Celniker S.E."/>
            <person name="Chang J.L."/>
            <person name="Chapple C."/>
            <person name="Chatterji S."/>
            <person name="Chinwalla A."/>
            <person name="Civetta A."/>
            <person name="Clifton S.W."/>
            <person name="Comeron J.M."/>
            <person name="Costello J.C."/>
            <person name="Coyne J.A."/>
            <person name="Daub J."/>
            <person name="David R.G."/>
            <person name="Delcher A.L."/>
            <person name="Delehaunty K."/>
            <person name="Do C.B."/>
            <person name="Ebling H."/>
            <person name="Edwards K."/>
            <person name="Eickbush T."/>
            <person name="Evans J.D."/>
            <person name="Filipski A."/>
            <person name="Findeiss S."/>
            <person name="Freyhult E."/>
            <person name="Fulton L."/>
            <person name="Fulton R."/>
            <person name="Garcia A.C."/>
            <person name="Gardiner A."/>
            <person name="Garfield D.A."/>
            <person name="Garvin B.E."/>
            <person name="Gibson G."/>
            <person name="Gilbert D."/>
            <person name="Gnerre S."/>
            <person name="Godfrey J."/>
            <person name="Good R."/>
            <person name="Gotea V."/>
            <person name="Gravely B."/>
            <person name="Greenberg A.J."/>
            <person name="Griffiths-Jones S."/>
            <person name="Gross S."/>
            <person name="Guigo R."/>
            <person name="Gustafson E.A."/>
            <person name="Haerty W."/>
            <person name="Hahn M.W."/>
            <person name="Halligan D.L."/>
            <person name="Halpern A.L."/>
            <person name="Halter G.M."/>
            <person name="Han M.V."/>
            <person name="Heger A."/>
            <person name="Hillier L."/>
            <person name="Hinrichs A.S."/>
            <person name="Holmes I."/>
            <person name="Hoskins R.A."/>
            <person name="Hubisz M.J."/>
            <person name="Hultmark D."/>
            <person name="Huntley M.A."/>
            <person name="Jaffe D.B."/>
            <person name="Jagadeeshan S."/>
            <person name="Jeck W.R."/>
            <person name="Johnson J."/>
            <person name="Jones C.D."/>
            <person name="Jordan W.C."/>
            <person name="Karpen G.H."/>
            <person name="Kataoka E."/>
            <person name="Keightley P.D."/>
            <person name="Kheradpour P."/>
            <person name="Kirkness E.F."/>
            <person name="Koerich L.B."/>
            <person name="Kristiansen K."/>
            <person name="Kudrna D."/>
            <person name="Kulathinal R.J."/>
            <person name="Kumar S."/>
            <person name="Kwok R."/>
            <person name="Lander E."/>
            <person name="Langley C.H."/>
            <person name="Lapoint R."/>
            <person name="Lazzaro B.P."/>
            <person name="Lee S.J."/>
            <person name="Levesque L."/>
            <person name="Li R."/>
            <person name="Lin C.F."/>
            <person name="Lin M.F."/>
            <person name="Lindblad-Toh K."/>
            <person name="Llopart A."/>
            <person name="Long M."/>
            <person name="Low L."/>
            <person name="Lozovsky E."/>
            <person name="Lu J."/>
            <person name="Luo M."/>
            <person name="Machado C.A."/>
            <person name="Makalowski W."/>
            <person name="Marzo M."/>
            <person name="Matsuda M."/>
            <person name="Matzkin L."/>
            <person name="McAllister B."/>
            <person name="McBride C.S."/>
            <person name="McKernan B."/>
            <person name="McKernan K."/>
            <person name="Mendez-Lago M."/>
            <person name="Minx P."/>
            <person name="Mollenhauer M.U."/>
            <person name="Montooth K."/>
            <person name="Mount S.M."/>
            <person name="Mu X."/>
            <person name="Myers E."/>
            <person name="Negre B."/>
            <person name="Newfeld S."/>
            <person name="Nielsen R."/>
            <person name="Noor M.A."/>
            <person name="O'Grady P."/>
            <person name="Pachter L."/>
            <person name="Papaceit M."/>
            <person name="Parisi M.J."/>
            <person name="Parisi M."/>
            <person name="Parts L."/>
            <person name="Pedersen J.S."/>
            <person name="Pesole G."/>
            <person name="Phillippy A.M."/>
            <person name="Ponting C.P."/>
            <person name="Pop M."/>
            <person name="Porcelli D."/>
            <person name="Powell J.R."/>
            <person name="Prohaska S."/>
            <person name="Pruitt K."/>
            <person name="Puig M."/>
            <person name="Quesneville H."/>
            <person name="Ram K.R."/>
            <person name="Rand D."/>
            <person name="Rasmussen M.D."/>
            <person name="Reed L.K."/>
            <person name="Reenan R."/>
            <person name="Reily A."/>
            <person name="Remington K.A."/>
            <person name="Rieger T.T."/>
            <person name="Ritchie M.G."/>
            <person name="Robin C."/>
            <person name="Rogers Y.H."/>
            <person name="Rohde C."/>
            <person name="Rozas J."/>
            <person name="Rubenfield M.J."/>
            <person name="Ruiz A."/>
            <person name="Russo S."/>
            <person name="Salzberg S.L."/>
            <person name="Sanchez-Gracia A."/>
            <person name="Saranga D.J."/>
            <person name="Sato H."/>
            <person name="Schaeffer S.W."/>
            <person name="Schatz M.C."/>
            <person name="Schlenke T."/>
            <person name="Schwartz R."/>
            <person name="Segarra C."/>
            <person name="Singh R.S."/>
            <person name="Sirot L."/>
            <person name="Sirota M."/>
            <person name="Sisneros N.B."/>
            <person name="Smith C.D."/>
            <person name="Smith T.F."/>
            <person name="Spieth J."/>
            <person name="Stage D.E."/>
            <person name="Stark A."/>
            <person name="Stephan W."/>
            <person name="Strausberg R.L."/>
            <person name="Strempel S."/>
            <person name="Sturgill D."/>
            <person name="Sutton G."/>
            <person name="Sutton G.G."/>
            <person name="Tao W."/>
            <person name="Teichmann S."/>
            <person name="Tobari Y.N."/>
            <person name="Tomimura Y."/>
            <person name="Tsolas J.M."/>
            <person name="Valente V.L."/>
            <person name="Venter E."/>
            <person name="Venter J.C."/>
            <person name="Vicario S."/>
            <person name="Vieira F.G."/>
            <person name="Vilella A.J."/>
            <person name="Villasante A."/>
            <person name="Walenz B."/>
            <person name="Wang J."/>
            <person name="Wasserman M."/>
            <person name="Watts T."/>
            <person name="Wilson D."/>
            <person name="Wilson R.K."/>
            <person name="Wing R.A."/>
            <person name="Wolfner M.F."/>
            <person name="Wong A."/>
            <person name="Wong G.K."/>
            <person name="Wu C.I."/>
            <person name="Wu G."/>
            <person name="Yamamoto D."/>
            <person name="Yang H.P."/>
            <person name="Yang S.P."/>
            <person name="Yorke J.A."/>
            <person name="Yoshida K."/>
            <person name="Zdobnov E."/>
            <person name="Zhang P."/>
            <person name="Zhang Y."/>
            <person name="Zimin A.V."/>
            <person name="Baldwin J."/>
            <person name="Abdouelleil A."/>
            <person name="Abdulkadir J."/>
            <person name="Abebe A."/>
            <person name="Abera B."/>
            <person name="Abreu J."/>
            <person name="Acer S.C."/>
            <person name="Aftuck L."/>
            <person name="Alexander A."/>
            <person name="An P."/>
            <person name="Anderson E."/>
            <person name="Anderson S."/>
            <person name="Arachi H."/>
            <person name="Azer M."/>
            <person name="Bachantsang P."/>
            <person name="Barry A."/>
            <person name="Bayul T."/>
            <person name="Berlin A."/>
            <person name="Bessette D."/>
            <person name="Bloom T."/>
            <person name="Blye J."/>
            <person name="Boguslavskiy L."/>
            <person name="Bonnet C."/>
            <person name="Boukhgalter B."/>
            <person name="Bourzgui I."/>
            <person name="Brown A."/>
            <person name="Cahill P."/>
            <person name="Channer S."/>
            <person name="Cheshatsang Y."/>
            <person name="Chuda L."/>
            <person name="Citroen M."/>
            <person name="Collymore A."/>
            <person name="Cooke P."/>
            <person name="Costello M."/>
            <person name="D'Aco K."/>
            <person name="Daza R."/>
            <person name="De Haan G."/>
            <person name="DeGray S."/>
            <person name="DeMaso C."/>
            <person name="Dhargay N."/>
            <person name="Dooley K."/>
            <person name="Dooley E."/>
            <person name="Doricent M."/>
            <person name="Dorje P."/>
            <person name="Dorjee K."/>
            <person name="Dupes A."/>
            <person name="Elong R."/>
            <person name="Falk J."/>
            <person name="Farina A."/>
            <person name="Faro S."/>
            <person name="Ferguson D."/>
            <person name="Fisher S."/>
            <person name="Foley C.D."/>
            <person name="Franke A."/>
            <person name="Friedrich D."/>
            <person name="Gadbois L."/>
            <person name="Gearin G."/>
            <person name="Gearin C.R."/>
            <person name="Giannoukos G."/>
            <person name="Goode T."/>
            <person name="Graham J."/>
            <person name="Grandbois E."/>
            <person name="Grewal S."/>
            <person name="Gyaltsen K."/>
            <person name="Hafez N."/>
            <person name="Hagos B."/>
            <person name="Hall J."/>
            <person name="Henson C."/>
            <person name="Hollinger A."/>
            <person name="Honan T."/>
            <person name="Huard M.D."/>
            <person name="Hughes L."/>
            <person name="Hurhula B."/>
            <person name="Husby M.E."/>
            <person name="Kamat A."/>
            <person name="Kanga B."/>
            <person name="Kashin S."/>
            <person name="Khazanovich D."/>
            <person name="Kisner P."/>
            <person name="Lance K."/>
            <person name="Lara M."/>
            <person name="Lee W."/>
            <person name="Lennon N."/>
            <person name="Letendre F."/>
            <person name="LeVine R."/>
            <person name="Lipovsky A."/>
            <person name="Liu X."/>
            <person name="Liu J."/>
            <person name="Liu S."/>
            <person name="Lokyitsang T."/>
            <person name="Lokyitsang Y."/>
            <person name="Lubonja R."/>
            <person name="Lui A."/>
            <person name="MacDonald P."/>
            <person name="Magnisalis V."/>
            <person name="Maru K."/>
            <person name="Matthews C."/>
            <person name="McCusker W."/>
            <person name="McDonough S."/>
            <person name="Mehta T."/>
            <person name="Meldrim J."/>
            <person name="Meneus L."/>
            <person name="Mihai O."/>
            <person name="Mihalev A."/>
            <person name="Mihova T."/>
            <person name="Mittelman R."/>
            <person name="Mlenga V."/>
            <person name="Montmayeur A."/>
            <person name="Mulrain L."/>
            <person name="Navidi A."/>
            <person name="Naylor J."/>
            <person name="Negash T."/>
            <person name="Nguyen T."/>
            <person name="Nguyen N."/>
            <person name="Nicol R."/>
            <person name="Norbu C."/>
            <person name="Norbu N."/>
            <person name="Novod N."/>
            <person name="O'Neill B."/>
            <person name="Osman S."/>
            <person name="Markiewicz E."/>
            <person name="Oyono O.L."/>
            <person name="Patti C."/>
            <person name="Phunkhang P."/>
            <person name="Pierre F."/>
            <person name="Priest M."/>
            <person name="Raghuraman S."/>
            <person name="Rege F."/>
            <person name="Reyes R."/>
            <person name="Rise C."/>
            <person name="Rogov P."/>
            <person name="Ross K."/>
            <person name="Ryan E."/>
            <person name="Settipalli S."/>
            <person name="Shea T."/>
            <person name="Sherpa N."/>
            <person name="Shi L."/>
            <person name="Shih D."/>
            <person name="Sparrow T."/>
            <person name="Spaulding J."/>
            <person name="Stalker J."/>
            <person name="Stange-Thomann N."/>
            <person name="Stavropoulos S."/>
            <person name="Stone C."/>
            <person name="Strader C."/>
            <person name="Tesfaye S."/>
            <person name="Thomson T."/>
            <person name="Thoulutsang Y."/>
            <person name="Thoulutsang D."/>
            <person name="Topham K."/>
            <person name="Topping I."/>
            <person name="Tsamla T."/>
            <person name="Vassiliev H."/>
            <person name="Vo A."/>
            <person name="Wangchuk T."/>
            <person name="Wangdi T."/>
            <person name="Weiand M."/>
            <person name="Wilkinson J."/>
            <person name="Wilson A."/>
            <person name="Yadav S."/>
            <person name="Young G."/>
            <person name="Yu Q."/>
            <person name="Zembek L."/>
            <person name="Zhong D."/>
            <person name="Zimmer A."/>
            <person name="Zwirko Z."/>
            <person name="Jaffe D.B."/>
            <person name="Alvarez P."/>
            <person name="Brockman W."/>
            <person name="Butler J."/>
            <person name="Chin C."/>
            <person name="Gnerre S."/>
            <person name="Grabherr M."/>
            <person name="Kleber M."/>
            <person name="Mauceli E."/>
            <person name="MacCallum I."/>
        </authorList>
    </citation>
    <scope>NUCLEOTIDE SEQUENCE [LARGE SCALE GENOMIC DNA]</scope>
    <source>
        <strain evidence="3">white501</strain>
    </source>
</reference>
<feature type="region of interest" description="Disordered" evidence="1">
    <location>
        <begin position="147"/>
        <end position="202"/>
    </location>
</feature>
<dbReference type="OMA" id="ANETMVM"/>
<keyword evidence="3" id="KW-1185">Reference proteome</keyword>
<dbReference type="Bgee" id="FBgn0184978">
    <property type="expression patterns" value="Expressed in embryo and 1 other cell type or tissue"/>
</dbReference>
<evidence type="ECO:0000313" key="2">
    <source>
        <dbReference type="EMBL" id="EDX09225.1"/>
    </source>
</evidence>
<dbReference type="AlphaFoldDB" id="B4QQL9"/>
<name>B4QQL9_DROSI</name>
<evidence type="ECO:0000256" key="1">
    <source>
        <dbReference type="SAM" id="MobiDB-lite"/>
    </source>
</evidence>
<organism evidence="2 3">
    <name type="scientific">Drosophila simulans</name>
    <name type="common">Fruit fly</name>
    <dbReference type="NCBI Taxonomy" id="7240"/>
    <lineage>
        <taxon>Eukaryota</taxon>
        <taxon>Metazoa</taxon>
        <taxon>Ecdysozoa</taxon>
        <taxon>Arthropoda</taxon>
        <taxon>Hexapoda</taxon>
        <taxon>Insecta</taxon>
        <taxon>Pterygota</taxon>
        <taxon>Neoptera</taxon>
        <taxon>Endopterygota</taxon>
        <taxon>Diptera</taxon>
        <taxon>Brachycera</taxon>
        <taxon>Muscomorpha</taxon>
        <taxon>Ephydroidea</taxon>
        <taxon>Drosophilidae</taxon>
        <taxon>Drosophila</taxon>
        <taxon>Sophophora</taxon>
    </lineage>
</organism>
<feature type="compositionally biased region" description="Acidic residues" evidence="1">
    <location>
        <begin position="61"/>
        <end position="70"/>
    </location>
</feature>
<sequence>MAICLATQADVSQLVRSGNGFVYDVPKVTELELEVNNEFPTGEEFPQDAIPVAPSDAELGQAEDLEEPAEPVEPAAAGTTASKKIHGYKYQYLPPKVAPSLPPPPPPPVVAPKPTYLPPSPPESKYLPPPTPEVKYLPPAPVARYLPPKVAPSLPPPPPPPPVAPKKLYLPPAEPETKYLPPSEPVEKYLPPKPEPKYLPPQPEVDFHIPIPSYALPLGPAPSPIHDAEPGYHYKPPLRRFRH</sequence>
<feature type="compositionally biased region" description="Pro residues" evidence="1">
    <location>
        <begin position="149"/>
        <end position="164"/>
    </location>
</feature>
<feature type="region of interest" description="Disordered" evidence="1">
    <location>
        <begin position="41"/>
        <end position="80"/>
    </location>
</feature>
<feature type="compositionally biased region" description="Pro residues" evidence="1">
    <location>
        <begin position="191"/>
        <end position="202"/>
    </location>
</feature>
<dbReference type="HOGENOM" id="CLU_1143598_0_0_1"/>
<dbReference type="Proteomes" id="UP000000304">
    <property type="component" value="Chromosome 3L"/>
</dbReference>
<accession>B4QQL9</accession>
<proteinExistence type="predicted"/>